<name>A0A938ZD32_9FIRM</name>
<reference evidence="2" key="1">
    <citation type="submission" date="2021-02" db="EMBL/GenBank/DDBJ databases">
        <title>Metagenome-assembled genomes from human diarrheal sample B26.</title>
        <authorList>
            <person name="Ateba T.P."/>
            <person name="Alayande K.A."/>
            <person name="Mwanza M."/>
        </authorList>
    </citation>
    <scope>NUCLEOTIDE SEQUENCE</scope>
    <source>
        <strain evidence="2">06WH</strain>
    </source>
</reference>
<feature type="compositionally biased region" description="Acidic residues" evidence="1">
    <location>
        <begin position="72"/>
        <end position="87"/>
    </location>
</feature>
<organism evidence="2 3">
    <name type="scientific">Fusicatenibacter saccharivorans</name>
    <dbReference type="NCBI Taxonomy" id="1150298"/>
    <lineage>
        <taxon>Bacteria</taxon>
        <taxon>Bacillati</taxon>
        <taxon>Bacillota</taxon>
        <taxon>Clostridia</taxon>
        <taxon>Lachnospirales</taxon>
        <taxon>Lachnospiraceae</taxon>
        <taxon>Fusicatenibacter</taxon>
    </lineage>
</organism>
<evidence type="ECO:0000313" key="3">
    <source>
        <dbReference type="Proteomes" id="UP000737612"/>
    </source>
</evidence>
<sequence>MIKTKDGKTTAAGTKADLLIDFTGTAESLMRRTLITAEELHKAVKLAEMTIEFIEVLDKAGAEIDERSTVIPEEEEPEAEDEPEEEKDPEKEGKLRVGKFEGDDIDGMLEWLKGELENLEEELDD</sequence>
<feature type="region of interest" description="Disordered" evidence="1">
    <location>
        <begin position="64"/>
        <end position="99"/>
    </location>
</feature>
<evidence type="ECO:0000256" key="1">
    <source>
        <dbReference type="SAM" id="MobiDB-lite"/>
    </source>
</evidence>
<gene>
    <name evidence="2" type="ORF">JTJ23_13000</name>
</gene>
<accession>A0A938ZD32</accession>
<dbReference type="Proteomes" id="UP000737612">
    <property type="component" value="Unassembled WGS sequence"/>
</dbReference>
<dbReference type="AlphaFoldDB" id="A0A938ZD32"/>
<protein>
    <submittedName>
        <fullName evidence="2">Uncharacterized protein</fullName>
    </submittedName>
</protein>
<dbReference type="EMBL" id="JAFHBD010000065">
    <property type="protein sequence ID" value="MBN2954474.1"/>
    <property type="molecule type" value="Genomic_DNA"/>
</dbReference>
<evidence type="ECO:0000313" key="2">
    <source>
        <dbReference type="EMBL" id="MBN2954474.1"/>
    </source>
</evidence>
<proteinExistence type="predicted"/>
<feature type="compositionally biased region" description="Basic and acidic residues" evidence="1">
    <location>
        <begin position="88"/>
        <end position="99"/>
    </location>
</feature>
<comment type="caution">
    <text evidence="2">The sequence shown here is derived from an EMBL/GenBank/DDBJ whole genome shotgun (WGS) entry which is preliminary data.</text>
</comment>